<sequence>MNGRAFNPPPDWPVEPGFAPGPDWAPDPAWPPAPDGWRFWTGTPRRTPSAAAVVAAVGLTALLVAALVGVATSRPSPGEVPEISLELPVHQEDRESSLTGVAPGWPPTSPEPFLDFAAWQSFGAVHVDFADDGRTVVVDTRDTVETWRTKWSGLISTRTSACAVRIVGRVRDRDHAVGRAGGFAIGLGELLPGDPVKAELAGSAVQFDFGMRGFRTAVYPADADHGVRPADLDNRWHDIEVVIDSGSHTLTVDGSQVVRTTAGGQCGRPFIRVWAGSTEFSDFTVTPF</sequence>
<feature type="compositionally biased region" description="Pro residues" evidence="1">
    <location>
        <begin position="23"/>
        <end position="34"/>
    </location>
</feature>
<reference evidence="3 4" key="1">
    <citation type="submission" date="2020-07" db="EMBL/GenBank/DDBJ databases">
        <title>Complete genome sequence of Mycolicibacterium litorale like strain isolated from cardiac implantable electronic device infection.</title>
        <authorList>
            <person name="Fukano H."/>
            <person name="Miyama H."/>
            <person name="Hoshino Y."/>
        </authorList>
    </citation>
    <scope>NUCLEOTIDE SEQUENCE [LARGE SCALE GENOMIC DNA]</scope>
    <source>
        <strain evidence="3 4">NIIDNTM18</strain>
    </source>
</reference>
<gene>
    <name evidence="3" type="ORF">NIIDNTM18_02110</name>
</gene>
<organism evidence="3 4">
    <name type="scientific">Mycolicibacterium litorale</name>
    <dbReference type="NCBI Taxonomy" id="758802"/>
    <lineage>
        <taxon>Bacteria</taxon>
        <taxon>Bacillati</taxon>
        <taxon>Actinomycetota</taxon>
        <taxon>Actinomycetes</taxon>
        <taxon>Mycobacteriales</taxon>
        <taxon>Mycobacteriaceae</taxon>
        <taxon>Mycolicibacterium</taxon>
    </lineage>
</organism>
<evidence type="ECO:0008006" key="5">
    <source>
        <dbReference type="Google" id="ProtNLM"/>
    </source>
</evidence>
<evidence type="ECO:0000256" key="2">
    <source>
        <dbReference type="SAM" id="Phobius"/>
    </source>
</evidence>
<name>A0A6S6NVB7_9MYCO</name>
<feature type="transmembrane region" description="Helical" evidence="2">
    <location>
        <begin position="50"/>
        <end position="71"/>
    </location>
</feature>
<dbReference type="Proteomes" id="UP000515734">
    <property type="component" value="Chromosome"/>
</dbReference>
<evidence type="ECO:0000313" key="4">
    <source>
        <dbReference type="Proteomes" id="UP000515734"/>
    </source>
</evidence>
<keyword evidence="2" id="KW-1133">Transmembrane helix</keyword>
<evidence type="ECO:0000313" key="3">
    <source>
        <dbReference type="EMBL" id="BCI50933.1"/>
    </source>
</evidence>
<protein>
    <recommendedName>
        <fullName evidence="5">3-keto-disaccharide hydrolase domain-containing protein</fullName>
    </recommendedName>
</protein>
<dbReference type="RefSeq" id="WP_185293971.1">
    <property type="nucleotide sequence ID" value="NZ_AP023287.1"/>
</dbReference>
<feature type="region of interest" description="Disordered" evidence="1">
    <location>
        <begin position="1"/>
        <end position="35"/>
    </location>
</feature>
<dbReference type="AlphaFoldDB" id="A0A6S6NVB7"/>
<accession>A0A6S6NVB7</accession>
<keyword evidence="2" id="KW-0812">Transmembrane</keyword>
<proteinExistence type="predicted"/>
<keyword evidence="2" id="KW-0472">Membrane</keyword>
<evidence type="ECO:0000256" key="1">
    <source>
        <dbReference type="SAM" id="MobiDB-lite"/>
    </source>
</evidence>
<dbReference type="EMBL" id="AP023287">
    <property type="protein sequence ID" value="BCI50933.1"/>
    <property type="molecule type" value="Genomic_DNA"/>
</dbReference>